<comment type="caution">
    <text evidence="2">The sequence shown here is derived from an EMBL/GenBank/DDBJ whole genome shotgun (WGS) entry which is preliminary data.</text>
</comment>
<dbReference type="EMBL" id="JACJKU010000058">
    <property type="protein sequence ID" value="MBM6941039.1"/>
    <property type="molecule type" value="Genomic_DNA"/>
</dbReference>
<keyword evidence="3" id="KW-1185">Reference proteome</keyword>
<protein>
    <submittedName>
        <fullName evidence="2">Uncharacterized protein</fullName>
    </submittedName>
</protein>
<proteinExistence type="predicted"/>
<keyword evidence="1" id="KW-0812">Transmembrane</keyword>
<name>A0ABS2H109_9LACO</name>
<keyword evidence="1" id="KW-1133">Transmembrane helix</keyword>
<organism evidence="2 3">
    <name type="scientific">Limosilactobacillus coleohominis</name>
    <dbReference type="NCBI Taxonomy" id="181675"/>
    <lineage>
        <taxon>Bacteria</taxon>
        <taxon>Bacillati</taxon>
        <taxon>Bacillota</taxon>
        <taxon>Bacilli</taxon>
        <taxon>Lactobacillales</taxon>
        <taxon>Lactobacillaceae</taxon>
        <taxon>Limosilactobacillus</taxon>
    </lineage>
</organism>
<evidence type="ECO:0000313" key="2">
    <source>
        <dbReference type="EMBL" id="MBM6941039.1"/>
    </source>
</evidence>
<evidence type="ECO:0000313" key="3">
    <source>
        <dbReference type="Proteomes" id="UP000785625"/>
    </source>
</evidence>
<dbReference type="RefSeq" id="WP_204785308.1">
    <property type="nucleotide sequence ID" value="NZ_CALVGD010000008.1"/>
</dbReference>
<gene>
    <name evidence="2" type="ORF">H5975_06090</name>
</gene>
<reference evidence="2 3" key="1">
    <citation type="journal article" date="2021" name="Sci. Rep.">
        <title>The distribution of antibiotic resistance genes in chicken gut microbiota commensals.</title>
        <authorList>
            <person name="Juricova H."/>
            <person name="Matiasovicova J."/>
            <person name="Kubasova T."/>
            <person name="Cejkova D."/>
            <person name="Rychlik I."/>
        </authorList>
    </citation>
    <scope>NUCLEOTIDE SEQUENCE [LARGE SCALE GENOMIC DNA]</scope>
    <source>
        <strain evidence="2 3">An574</strain>
    </source>
</reference>
<feature type="transmembrane region" description="Helical" evidence="1">
    <location>
        <begin position="6"/>
        <end position="26"/>
    </location>
</feature>
<dbReference type="Proteomes" id="UP000785625">
    <property type="component" value="Unassembled WGS sequence"/>
</dbReference>
<sequence>MSLMWLIIISIVIVVIIYELTHRILIKRATLIVQRRAQSITDQIVFDVLNDKLNIHDCDQQSTLVSDIWGKGVLSFEYNIGTVDSVPVTRDELERQLNQLAIERNVDFFQKAPQAFKITDWWQGKKKFHMDVTYLMNEASYEYVQDLHKLGE</sequence>
<keyword evidence="1" id="KW-0472">Membrane</keyword>
<accession>A0ABS2H109</accession>
<evidence type="ECO:0000256" key="1">
    <source>
        <dbReference type="SAM" id="Phobius"/>
    </source>
</evidence>